<feature type="region of interest" description="Disordered" evidence="1">
    <location>
        <begin position="30"/>
        <end position="64"/>
    </location>
</feature>
<comment type="caution">
    <text evidence="2">The sequence shown here is derived from an EMBL/GenBank/DDBJ whole genome shotgun (WGS) entry which is preliminary data.</text>
</comment>
<dbReference type="RefSeq" id="XP_029229285.1">
    <property type="nucleotide sequence ID" value="XM_029370617.1"/>
</dbReference>
<dbReference type="Proteomes" id="UP000284403">
    <property type="component" value="Unassembled WGS sequence"/>
</dbReference>
<keyword evidence="3" id="KW-1185">Reference proteome</keyword>
<feature type="region of interest" description="Disordered" evidence="1">
    <location>
        <begin position="167"/>
        <end position="198"/>
    </location>
</feature>
<accession>A0A422PSD1</accession>
<dbReference type="GeneID" id="40317310"/>
<dbReference type="AlphaFoldDB" id="A0A422PSD1"/>
<evidence type="ECO:0000256" key="1">
    <source>
        <dbReference type="SAM" id="MobiDB-lite"/>
    </source>
</evidence>
<organism evidence="2 3">
    <name type="scientific">Trypanosoma conorhini</name>
    <dbReference type="NCBI Taxonomy" id="83891"/>
    <lineage>
        <taxon>Eukaryota</taxon>
        <taxon>Discoba</taxon>
        <taxon>Euglenozoa</taxon>
        <taxon>Kinetoplastea</taxon>
        <taxon>Metakinetoplastina</taxon>
        <taxon>Trypanosomatida</taxon>
        <taxon>Trypanosomatidae</taxon>
        <taxon>Trypanosoma</taxon>
    </lineage>
</organism>
<sequence>MNFLCVLAWPSSPAAVEPCCRRLHGAAGPWRRRRPAHAHAPSTLPNTSRSVEERRSGSKGASSIWDARPAGRRCSSWLWRRHCRYAGGRTAALRPTTEGRLSVSLRPAAATAARGVDWQAVGRRRGRPAEVLAALLADCAPPPALAALPLRLFEATVLCDDDPRTAEAGEGRWGRAAAPRPSGLNYGSEASPRATGRSSRIVCPVAQAHRV</sequence>
<proteinExistence type="predicted"/>
<name>A0A422PSD1_9TRYP</name>
<evidence type="ECO:0000313" key="2">
    <source>
        <dbReference type="EMBL" id="RNF20672.1"/>
    </source>
</evidence>
<evidence type="ECO:0000313" key="3">
    <source>
        <dbReference type="Proteomes" id="UP000284403"/>
    </source>
</evidence>
<gene>
    <name evidence="2" type="ORF">Tco025E_03699</name>
</gene>
<reference evidence="2 3" key="1">
    <citation type="journal article" date="2018" name="BMC Genomics">
        <title>Genomic comparison of Trypanosoma conorhini and Trypanosoma rangeli to Trypanosoma cruzi strains of high and low virulence.</title>
        <authorList>
            <person name="Bradwell K.R."/>
            <person name="Koparde V.N."/>
            <person name="Matveyev A.V."/>
            <person name="Serrano M.G."/>
            <person name="Alves J.M."/>
            <person name="Parikh H."/>
            <person name="Huang B."/>
            <person name="Lee V."/>
            <person name="Espinosa-Alvarez O."/>
            <person name="Ortiz P.A."/>
            <person name="Costa-Martins A.G."/>
            <person name="Teixeira M.M."/>
            <person name="Buck G.A."/>
        </authorList>
    </citation>
    <scope>NUCLEOTIDE SEQUENCE [LARGE SCALE GENOMIC DNA]</scope>
    <source>
        <strain evidence="2 3">025E</strain>
    </source>
</reference>
<dbReference type="EMBL" id="MKKU01000173">
    <property type="protein sequence ID" value="RNF20672.1"/>
    <property type="molecule type" value="Genomic_DNA"/>
</dbReference>
<protein>
    <submittedName>
        <fullName evidence="2">Uncharacterized protein</fullName>
    </submittedName>
</protein>